<protein>
    <submittedName>
        <fullName evidence="1">Flagellar protein FlaG</fullName>
    </submittedName>
</protein>
<keyword evidence="1" id="KW-0966">Cell projection</keyword>
<dbReference type="Gene3D" id="3.30.160.170">
    <property type="entry name" value="FlaG-like"/>
    <property type="match status" value="1"/>
</dbReference>
<dbReference type="PANTHER" id="PTHR37166">
    <property type="entry name" value="PROTEIN FLAG"/>
    <property type="match status" value="1"/>
</dbReference>
<dbReference type="SUPFAM" id="SSF160214">
    <property type="entry name" value="FlaG-like"/>
    <property type="match status" value="1"/>
</dbReference>
<organism evidence="1 2">
    <name type="scientific">Thermosulfurimonas marina</name>
    <dbReference type="NCBI Taxonomy" id="2047767"/>
    <lineage>
        <taxon>Bacteria</taxon>
        <taxon>Pseudomonadati</taxon>
        <taxon>Thermodesulfobacteriota</taxon>
        <taxon>Thermodesulfobacteria</taxon>
        <taxon>Thermodesulfobacteriales</taxon>
        <taxon>Thermodesulfobacteriaceae</taxon>
        <taxon>Thermosulfurimonas</taxon>
    </lineage>
</organism>
<name>A0A6H1WTM2_9BACT</name>
<dbReference type="Pfam" id="PF03646">
    <property type="entry name" value="FlaG"/>
    <property type="match status" value="1"/>
</dbReference>
<evidence type="ECO:0000313" key="1">
    <source>
        <dbReference type="EMBL" id="QJA06553.1"/>
    </source>
</evidence>
<dbReference type="InterPro" id="IPR035924">
    <property type="entry name" value="FlaG-like_sf"/>
</dbReference>
<proteinExistence type="predicted"/>
<dbReference type="InterPro" id="IPR005186">
    <property type="entry name" value="FlaG"/>
</dbReference>
<sequence length="136" mass="15702">MRVANEIRVLLPQNEKAHSSSAERIAPEAAQTAWLTSPKGLSRIISAYQREAEGENRSRSPSPEELKRILEELSRRLDPFSKYLKIEIDQDLDIPVVKIVDKETNQVIRQIPPEYLVKLWKNLERFLSGILVNERV</sequence>
<dbReference type="PANTHER" id="PTHR37166:SF1">
    <property type="entry name" value="PROTEIN FLAG"/>
    <property type="match status" value="1"/>
</dbReference>
<dbReference type="AlphaFoldDB" id="A0A6H1WTM2"/>
<dbReference type="KEGG" id="tmai:FVE67_06985"/>
<keyword evidence="2" id="KW-1185">Reference proteome</keyword>
<accession>A0A6H1WTM2</accession>
<keyword evidence="1" id="KW-0969">Cilium</keyword>
<reference evidence="1 2" key="1">
    <citation type="submission" date="2019-08" db="EMBL/GenBank/DDBJ databases">
        <title>Complete genome sequence of Thermosulfurimonas marina SU872T, an anaerobic thermophilic chemolithoautotrophic bacterium isolated from a shallow marine hydrothermal vent.</title>
        <authorList>
            <person name="Allioux M."/>
            <person name="Jebbar M."/>
            <person name="Slobodkina G."/>
            <person name="Slobodkin A."/>
            <person name="Moalic Y."/>
            <person name="Frolova A."/>
            <person name="Shao Z."/>
            <person name="Alain K."/>
        </authorList>
    </citation>
    <scope>NUCLEOTIDE SEQUENCE [LARGE SCALE GENOMIC DNA]</scope>
    <source>
        <strain evidence="1 2">SU872</strain>
    </source>
</reference>
<gene>
    <name evidence="1" type="ORF">FVE67_06985</name>
</gene>
<keyword evidence="1" id="KW-0282">Flagellum</keyword>
<dbReference type="EMBL" id="CP042909">
    <property type="protein sequence ID" value="QJA06553.1"/>
    <property type="molecule type" value="Genomic_DNA"/>
</dbReference>
<evidence type="ECO:0000313" key="2">
    <source>
        <dbReference type="Proteomes" id="UP000501253"/>
    </source>
</evidence>
<dbReference type="RefSeq" id="WP_168719905.1">
    <property type="nucleotide sequence ID" value="NZ_CP042909.1"/>
</dbReference>
<dbReference type="Proteomes" id="UP000501253">
    <property type="component" value="Chromosome"/>
</dbReference>